<keyword evidence="2" id="KW-1185">Reference proteome</keyword>
<protein>
    <submittedName>
        <fullName evidence="1">YutD family protein</fullName>
    </submittedName>
</protein>
<dbReference type="Pfam" id="PF06265">
    <property type="entry name" value="YutD-like"/>
    <property type="match status" value="1"/>
</dbReference>
<comment type="caution">
    <text evidence="1">The sequence shown here is derived from an EMBL/GenBank/DDBJ whole genome shotgun (WGS) entry which is preliminary data.</text>
</comment>
<dbReference type="EMBL" id="JANRHH010000055">
    <property type="protein sequence ID" value="MDN4595449.1"/>
    <property type="molecule type" value="Genomic_DNA"/>
</dbReference>
<dbReference type="PIRSF" id="PIRSF012565">
    <property type="entry name" value="DUF1027"/>
    <property type="match status" value="1"/>
</dbReference>
<dbReference type="InterPro" id="IPR038141">
    <property type="entry name" value="YutD-like_sf"/>
</dbReference>
<organism evidence="1 2">
    <name type="scientific">Polycladomyces subterraneus</name>
    <dbReference type="NCBI Taxonomy" id="1016997"/>
    <lineage>
        <taxon>Bacteria</taxon>
        <taxon>Bacillati</taxon>
        <taxon>Bacillota</taxon>
        <taxon>Bacilli</taxon>
        <taxon>Bacillales</taxon>
        <taxon>Thermoactinomycetaceae</taxon>
        <taxon>Polycladomyces</taxon>
    </lineage>
</organism>
<gene>
    <name evidence="1" type="ORF">NWF35_16445</name>
</gene>
<proteinExistence type="predicted"/>
<evidence type="ECO:0000313" key="2">
    <source>
        <dbReference type="Proteomes" id="UP001174196"/>
    </source>
</evidence>
<name>A0ABT8IRL2_9BACL</name>
<dbReference type="Gene3D" id="3.50.4.20">
    <property type="match status" value="1"/>
</dbReference>
<dbReference type="RefSeq" id="WP_301240590.1">
    <property type="nucleotide sequence ID" value="NZ_JANRHH010000055.1"/>
</dbReference>
<accession>A0ABT8IRL2</accession>
<dbReference type="InterPro" id="IPR009370">
    <property type="entry name" value="YutD-like"/>
</dbReference>
<dbReference type="Proteomes" id="UP001174196">
    <property type="component" value="Unassembled WGS sequence"/>
</dbReference>
<sequence>METISIQGKEYELITNHKNGWNPEAFRKRYSDILGKYDYIVGDWGYGQLRLKGFFSDHHPKATNDSKISHLEEYLNEYCNFGCAYFVLRCVNNKRHYAKSRKGKQRERRLYEKR</sequence>
<reference evidence="1" key="1">
    <citation type="submission" date="2022-08" db="EMBL/GenBank/DDBJ databases">
        <title>Polycladomyces zharkentsis sp. nov., a novel thermophilic CMC and starch-degrading bacterium isolated from a geothermal spring in Kazakhstan.</title>
        <authorList>
            <person name="Mashzhan A."/>
            <person name="Kistaubaeva A."/>
            <person name="Javier-Lopez R."/>
            <person name="Birkeland N.-K."/>
        </authorList>
    </citation>
    <scope>NUCLEOTIDE SEQUENCE</scope>
    <source>
        <strain evidence="1">KSR 13</strain>
    </source>
</reference>
<evidence type="ECO:0000313" key="1">
    <source>
        <dbReference type="EMBL" id="MDN4595449.1"/>
    </source>
</evidence>